<accession>A0A1Y6CMX0</accession>
<evidence type="ECO:0000313" key="3">
    <source>
        <dbReference type="EMBL" id="SMF78572.1"/>
    </source>
</evidence>
<dbReference type="InterPro" id="IPR037185">
    <property type="entry name" value="EmrE-like"/>
</dbReference>
<gene>
    <name evidence="3" type="ORF">SAMN05428998_13855</name>
</gene>
<reference evidence="3 4" key="1">
    <citation type="submission" date="2017-04" db="EMBL/GenBank/DDBJ databases">
        <authorList>
            <person name="Afonso C.L."/>
            <person name="Miller P.J."/>
            <person name="Scott M.A."/>
            <person name="Spackman E."/>
            <person name="Goraichik I."/>
            <person name="Dimitrov K.M."/>
            <person name="Suarez D.L."/>
            <person name="Swayne D.E."/>
        </authorList>
    </citation>
    <scope>NUCLEOTIDE SEQUENCE [LARGE SCALE GENOMIC DNA]</scope>
    <source>
        <strain evidence="3 4">USBA 355</strain>
    </source>
</reference>
<dbReference type="STRING" id="560819.SAMN05428998_13855"/>
<feature type="transmembrane region" description="Helical" evidence="1">
    <location>
        <begin position="156"/>
        <end position="172"/>
    </location>
</feature>
<evidence type="ECO:0000313" key="4">
    <source>
        <dbReference type="Proteomes" id="UP000192917"/>
    </source>
</evidence>
<feature type="transmembrane region" description="Helical" evidence="1">
    <location>
        <begin position="246"/>
        <end position="266"/>
    </location>
</feature>
<name>A0A1Y6CMX0_9PROT</name>
<sequence length="303" mass="31843">MKRRPESPGRAEALADRLPPQLWFLGSAVFHYLGPSFAVLLFAQVGVLGVAWLRIAGAAGLFLLWNRPWRVFARADREGRLLLLLLGACLAVMNCSFYLALERLPLSLVATIEFVGTVVLAAIGLASRRNRLALALAAGGAALLTAPRWASDPLGLAYAIANALLFLGYIVLGHRAAARGAGQGIQLLATAMAIAFLLVLPVGFEQARVAFSDPRLLLAGLGVGLCSSVVPYLCDQLAMARLPRNSYALMLALLPASATAIGALVLGQVPSQREMTGIALVIVGVALHRPLAAVPPPAPETPP</sequence>
<keyword evidence="1" id="KW-1133">Transmembrane helix</keyword>
<dbReference type="RefSeq" id="WP_085126203.1">
    <property type="nucleotide sequence ID" value="NZ_FWZX01000038.1"/>
</dbReference>
<organism evidence="3 4">
    <name type="scientific">Tistlia consotensis USBA 355</name>
    <dbReference type="NCBI Taxonomy" id="560819"/>
    <lineage>
        <taxon>Bacteria</taxon>
        <taxon>Pseudomonadati</taxon>
        <taxon>Pseudomonadota</taxon>
        <taxon>Alphaproteobacteria</taxon>
        <taxon>Rhodospirillales</taxon>
        <taxon>Rhodovibrionaceae</taxon>
        <taxon>Tistlia</taxon>
    </lineage>
</organism>
<dbReference type="EMBL" id="FWZX01000038">
    <property type="protein sequence ID" value="SMF78572.1"/>
    <property type="molecule type" value="Genomic_DNA"/>
</dbReference>
<dbReference type="Proteomes" id="UP000192917">
    <property type="component" value="Unassembled WGS sequence"/>
</dbReference>
<dbReference type="GO" id="GO:0016020">
    <property type="term" value="C:membrane"/>
    <property type="evidence" value="ECO:0007669"/>
    <property type="project" value="InterPro"/>
</dbReference>
<keyword evidence="1" id="KW-0812">Transmembrane</keyword>
<feature type="transmembrane region" description="Helical" evidence="1">
    <location>
        <begin position="216"/>
        <end position="234"/>
    </location>
</feature>
<feature type="transmembrane region" description="Helical" evidence="1">
    <location>
        <begin position="81"/>
        <end position="100"/>
    </location>
</feature>
<feature type="domain" description="EamA" evidence="2">
    <location>
        <begin position="154"/>
        <end position="287"/>
    </location>
</feature>
<protein>
    <submittedName>
        <fullName evidence="3">Inner membrane transporter RhtA</fullName>
    </submittedName>
</protein>
<feature type="transmembrane region" description="Helical" evidence="1">
    <location>
        <begin position="21"/>
        <end position="45"/>
    </location>
</feature>
<dbReference type="SUPFAM" id="SSF103481">
    <property type="entry name" value="Multidrug resistance efflux transporter EmrE"/>
    <property type="match status" value="2"/>
</dbReference>
<evidence type="ECO:0000256" key="1">
    <source>
        <dbReference type="SAM" id="Phobius"/>
    </source>
</evidence>
<dbReference type="InterPro" id="IPR000620">
    <property type="entry name" value="EamA_dom"/>
</dbReference>
<feature type="transmembrane region" description="Helical" evidence="1">
    <location>
        <begin position="132"/>
        <end position="150"/>
    </location>
</feature>
<dbReference type="AlphaFoldDB" id="A0A1Y6CMX0"/>
<feature type="transmembrane region" description="Helical" evidence="1">
    <location>
        <begin position="51"/>
        <end position="69"/>
    </location>
</feature>
<feature type="transmembrane region" description="Helical" evidence="1">
    <location>
        <begin position="106"/>
        <end position="125"/>
    </location>
</feature>
<feature type="transmembrane region" description="Helical" evidence="1">
    <location>
        <begin position="184"/>
        <end position="204"/>
    </location>
</feature>
<keyword evidence="4" id="KW-1185">Reference proteome</keyword>
<dbReference type="Pfam" id="PF00892">
    <property type="entry name" value="EamA"/>
    <property type="match status" value="1"/>
</dbReference>
<proteinExistence type="predicted"/>
<evidence type="ECO:0000259" key="2">
    <source>
        <dbReference type="Pfam" id="PF00892"/>
    </source>
</evidence>
<keyword evidence="1" id="KW-0472">Membrane</keyword>